<dbReference type="PROSITE" id="PS52050">
    <property type="entry name" value="WYL"/>
    <property type="match status" value="1"/>
</dbReference>
<dbReference type="Proteomes" id="UP000215509">
    <property type="component" value="Unassembled WGS sequence"/>
</dbReference>
<dbReference type="AlphaFoldDB" id="A0A229UJN0"/>
<evidence type="ECO:0000313" key="1">
    <source>
        <dbReference type="EMBL" id="OXM83514.1"/>
    </source>
</evidence>
<evidence type="ECO:0000313" key="2">
    <source>
        <dbReference type="Proteomes" id="UP000215509"/>
    </source>
</evidence>
<dbReference type="EMBL" id="NMQW01000045">
    <property type="protein sequence ID" value="OXM83514.1"/>
    <property type="molecule type" value="Genomic_DNA"/>
</dbReference>
<proteinExistence type="predicted"/>
<keyword evidence="2" id="KW-1185">Reference proteome</keyword>
<dbReference type="RefSeq" id="WP_094017656.1">
    <property type="nucleotide sequence ID" value="NZ_NMQW01000045.1"/>
</dbReference>
<accession>A0A229UJN0</accession>
<reference evidence="1 2" key="1">
    <citation type="submission" date="2017-07" db="EMBL/GenBank/DDBJ databases">
        <title>Genome sequencing and assembly of Paenibacillus rigui.</title>
        <authorList>
            <person name="Mayilraj S."/>
        </authorList>
    </citation>
    <scope>NUCLEOTIDE SEQUENCE [LARGE SCALE GENOMIC DNA]</scope>
    <source>
        <strain evidence="1 2">JCM 16352</strain>
    </source>
</reference>
<sequence length="268" mass="31210">MSLFEKIFNYQVLSRLEDSGTCTVTHHERSWLKTMLNHPSAADAFTAATMDKLRALLHEDSPLALSVGFTEKARSEERQVYHPHLRPLRKQIAAQNAILMSYRIKGGRLVSDQPGFPYKLEYSMVKREWYLLWYNLRNRSLMSTRLQHIAGIQPHPLPQAEADRLLAVIEELIDNQKTSAVIEVVREYNRELSRILYAFSCFEKEVEYDAVNDTYAVRLTFLQNESEYVLSKARFLGKRIRIKESGYLRSRMYESATKALQRYGGPRL</sequence>
<protein>
    <submittedName>
        <fullName evidence="1">WYL domain-containing protein</fullName>
    </submittedName>
</protein>
<comment type="caution">
    <text evidence="1">The sequence shown here is derived from an EMBL/GenBank/DDBJ whole genome shotgun (WGS) entry which is preliminary data.</text>
</comment>
<name>A0A229UJN0_9BACL</name>
<dbReference type="OrthoDB" id="2858389at2"/>
<organism evidence="1 2">
    <name type="scientific">Paenibacillus rigui</name>
    <dbReference type="NCBI Taxonomy" id="554312"/>
    <lineage>
        <taxon>Bacteria</taxon>
        <taxon>Bacillati</taxon>
        <taxon>Bacillota</taxon>
        <taxon>Bacilli</taxon>
        <taxon>Bacillales</taxon>
        <taxon>Paenibacillaceae</taxon>
        <taxon>Paenibacillus</taxon>
    </lineage>
</organism>
<gene>
    <name evidence="1" type="ORF">CF651_25300</name>
</gene>